<dbReference type="InterPro" id="IPR003018">
    <property type="entry name" value="GAF"/>
</dbReference>
<dbReference type="GO" id="GO:0005829">
    <property type="term" value="C:cytosol"/>
    <property type="evidence" value="ECO:0007669"/>
    <property type="project" value="TreeGrafter"/>
</dbReference>
<evidence type="ECO:0000313" key="3">
    <source>
        <dbReference type="EMBL" id="SAL41052.1"/>
    </source>
</evidence>
<evidence type="ECO:0000313" key="4">
    <source>
        <dbReference type="Proteomes" id="UP000054717"/>
    </source>
</evidence>
<dbReference type="PROSITE" id="PS01320">
    <property type="entry name" value="UPF0067"/>
    <property type="match status" value="1"/>
</dbReference>
<dbReference type="GO" id="GO:0033745">
    <property type="term" value="F:L-methionine-(R)-S-oxide reductase activity"/>
    <property type="evidence" value="ECO:0007669"/>
    <property type="project" value="TreeGrafter"/>
</dbReference>
<dbReference type="STRING" id="326475.AWB66_02116"/>
<comment type="similarity">
    <text evidence="1">Belongs to the free Met sulfoxide reductase family.</text>
</comment>
<protein>
    <submittedName>
        <fullName evidence="3">GAF sensor protein</fullName>
    </submittedName>
</protein>
<feature type="domain" description="GAF" evidence="2">
    <location>
        <begin position="47"/>
        <end position="159"/>
    </location>
</feature>
<dbReference type="Pfam" id="PF13185">
    <property type="entry name" value="GAF_2"/>
    <property type="match status" value="1"/>
</dbReference>
<dbReference type="SUPFAM" id="SSF55781">
    <property type="entry name" value="GAF domain-like"/>
    <property type="match status" value="1"/>
</dbReference>
<proteinExistence type="inferred from homology"/>
<dbReference type="PANTHER" id="PTHR21021">
    <property type="entry name" value="GAF/PUTATIVE CYTOSKELETAL PROTEIN"/>
    <property type="match status" value="1"/>
</dbReference>
<dbReference type="FunFam" id="3.30.450.40:FF:000008">
    <property type="entry name" value="GAF domain-containing proteins"/>
    <property type="match status" value="1"/>
</dbReference>
<dbReference type="Proteomes" id="UP000054717">
    <property type="component" value="Unassembled WGS sequence"/>
</dbReference>
<evidence type="ECO:0000259" key="2">
    <source>
        <dbReference type="Pfam" id="PF13185"/>
    </source>
</evidence>
<sequence>MFEANLSATLPKPAFYDELAMQARALFAGESNRIANAANFSALLYHALPDLNWAGFYFMTDGELVVGPFQGKPACVRIALGRGVCGRAAQTRETQLVPDVRAFPDHIACDAASRSEIVVPLQTSAGELIGVLDIDSPQLARFDDEDRQGLEALARLFVASIEG</sequence>
<gene>
    <name evidence="3" type="ORF">AWB66_02116</name>
</gene>
<dbReference type="RefSeq" id="WP_087630229.1">
    <property type="nucleotide sequence ID" value="NZ_FCNZ02000006.1"/>
</dbReference>
<organism evidence="3 4">
    <name type="scientific">Caballeronia telluris</name>
    <dbReference type="NCBI Taxonomy" id="326475"/>
    <lineage>
        <taxon>Bacteria</taxon>
        <taxon>Pseudomonadati</taxon>
        <taxon>Pseudomonadota</taxon>
        <taxon>Betaproteobacteria</taxon>
        <taxon>Burkholderiales</taxon>
        <taxon>Burkholderiaceae</taxon>
        <taxon>Caballeronia</taxon>
    </lineage>
</organism>
<dbReference type="PANTHER" id="PTHR21021:SF15">
    <property type="entry name" value="FREE METHIONINE-R-SULFOXIDE REDUCTASE"/>
    <property type="match status" value="1"/>
</dbReference>
<comment type="caution">
    <text evidence="3">The sequence shown here is derived from an EMBL/GenBank/DDBJ whole genome shotgun (WGS) entry which is preliminary data.</text>
</comment>
<evidence type="ECO:0000256" key="1">
    <source>
        <dbReference type="ARBA" id="ARBA00038454"/>
    </source>
</evidence>
<accession>A0A158H9G4</accession>
<dbReference type="Gene3D" id="3.30.450.40">
    <property type="match status" value="1"/>
</dbReference>
<dbReference type="InterPro" id="IPR000614">
    <property type="entry name" value="FRMsr_CS"/>
</dbReference>
<keyword evidence="4" id="KW-1185">Reference proteome</keyword>
<dbReference type="AlphaFoldDB" id="A0A158H9G4"/>
<reference evidence="3" key="1">
    <citation type="submission" date="2016-01" db="EMBL/GenBank/DDBJ databases">
        <authorList>
            <person name="Peeters Charlotte."/>
        </authorList>
    </citation>
    <scope>NUCLEOTIDE SEQUENCE</scope>
    <source>
        <strain evidence="3">LMG 22936</strain>
    </source>
</reference>
<name>A0A158H9G4_9BURK</name>
<dbReference type="EMBL" id="FCNZ02000006">
    <property type="protein sequence ID" value="SAL41052.1"/>
    <property type="molecule type" value="Genomic_DNA"/>
</dbReference>
<dbReference type="InterPro" id="IPR029016">
    <property type="entry name" value="GAF-like_dom_sf"/>
</dbReference>
<dbReference type="InterPro" id="IPR051330">
    <property type="entry name" value="Phosphatase_reg/MetRdx"/>
</dbReference>